<dbReference type="Pfam" id="PF25057">
    <property type="entry name" value="CUT_N"/>
    <property type="match status" value="1"/>
</dbReference>
<gene>
    <name evidence="6" type="primary">LOC100646467</name>
</gene>
<keyword evidence="1" id="KW-1015">Disulfide bond</keyword>
<dbReference type="InterPro" id="IPR042235">
    <property type="entry name" value="ZP-C_dom"/>
</dbReference>
<keyword evidence="5" id="KW-1185">Reference proteome</keyword>
<evidence type="ECO:0000256" key="1">
    <source>
        <dbReference type="ARBA" id="ARBA00023157"/>
    </source>
</evidence>
<dbReference type="PANTHER" id="PTHR46560:SF4">
    <property type="entry name" value="DUSKY"/>
    <property type="match status" value="1"/>
</dbReference>
<dbReference type="PANTHER" id="PTHR46560">
    <property type="entry name" value="CYPHER, ISOFORM B"/>
    <property type="match status" value="1"/>
</dbReference>
<evidence type="ECO:0000313" key="6">
    <source>
        <dbReference type="RefSeq" id="XP_012165181.1"/>
    </source>
</evidence>
<dbReference type="Pfam" id="PF00100">
    <property type="entry name" value="Zona_pellucida"/>
    <property type="match status" value="1"/>
</dbReference>
<protein>
    <submittedName>
        <fullName evidence="6">Uncharacterized protein LOC100646467 isoform X2</fullName>
    </submittedName>
</protein>
<evidence type="ECO:0000259" key="4">
    <source>
        <dbReference type="PROSITE" id="PS51034"/>
    </source>
</evidence>
<feature type="compositionally biased region" description="Low complexity" evidence="2">
    <location>
        <begin position="282"/>
        <end position="301"/>
    </location>
</feature>
<feature type="region of interest" description="Disordered" evidence="2">
    <location>
        <begin position="612"/>
        <end position="638"/>
    </location>
</feature>
<dbReference type="Proteomes" id="UP000835206">
    <property type="component" value="Chromosome 7"/>
</dbReference>
<dbReference type="InterPro" id="IPR001507">
    <property type="entry name" value="ZP_dom"/>
</dbReference>
<dbReference type="RefSeq" id="XP_012165181.1">
    <property type="nucleotide sequence ID" value="XM_012309791.3"/>
</dbReference>
<feature type="region of interest" description="Disordered" evidence="2">
    <location>
        <begin position="88"/>
        <end position="215"/>
    </location>
</feature>
<dbReference type="GeneID" id="100646467"/>
<evidence type="ECO:0000256" key="3">
    <source>
        <dbReference type="SAM" id="Phobius"/>
    </source>
</evidence>
<feature type="transmembrane region" description="Helical" evidence="3">
    <location>
        <begin position="691"/>
        <end position="714"/>
    </location>
</feature>
<keyword evidence="3" id="KW-0472">Membrane</keyword>
<sequence>MKMLPAIHSHLSHKRVHDANLPHESRGKIGFVFVSRQKDFAARLQIKRMKKIAALLTVAGLVAVAVCQEYMPGGHALFVRTSSSAVARQQSDPPGYLPPYSTQRPPEKPRPFQAPSTSQQPAYTTPTQNQATNYPYQRPSPNVGPSSGQSTVQPSQFSTQRSTYLPPNNQSPYVPSSYNPRPTTTPSYSNTGSSAFPPYSSTPQQPSAGISTSYGYSTPGLTTSAPGRFSTPSGFSTTYGYSTQRPSPTYVPSAQGSAFNDGYTITNGYPTAGAGANSYDQSAAAGYPSSPSSYPSSTPGGAFPPQNTGSATGGTNVVKPPGTSSTGVATGPGGEESIASGTAEGNAEDDDLKHPPHIHALDVECSKTMMTINIEFNRVFDGVIYSKGFFTNPDCRYVAQNSGQTRYSFTLSLNSCGTQFINDFAGQAGQAYLENVLVLQNEPGIQEVWDTVRRVRCLWEGNINKALTVNFSVDMLNQEIVTFSGDTASAKLDIQVGRGPFAPTADGLVKIGETMTLVVSVEGDPAFDLQVRDCIARDESSTNTLQLTDEMGCILKPKLFGAFQKTNDTGNTGASIIAYAYFQAFKFPDVMDLLIECNVELCKTDCEPCSNTNQQIEPGRRRRSIMSTSTNATSNSSAVPLSDPIRVARGFKVIMVEDLSKASNQVLEQLEETVVEEVARSLNVCMTHSGFYTAISFFLTTILVTTTSAVTLYVKLQRVYGSKVIYS</sequence>
<dbReference type="KEGG" id="bter:100646467"/>
<feature type="region of interest" description="Disordered" evidence="2">
    <location>
        <begin position="281"/>
        <end position="355"/>
    </location>
</feature>
<keyword evidence="3" id="KW-0812">Transmembrane</keyword>
<feature type="domain" description="ZP" evidence="4">
    <location>
        <begin position="364"/>
        <end position="616"/>
    </location>
</feature>
<reference evidence="6" key="1">
    <citation type="submission" date="2025-08" db="UniProtKB">
        <authorList>
            <consortium name="RefSeq"/>
        </authorList>
    </citation>
    <scope>IDENTIFICATION</scope>
</reference>
<accession>A0A9B2JNJ3</accession>
<organism evidence="5 6">
    <name type="scientific">Bombus terrestris</name>
    <name type="common">Buff-tailed bumblebee</name>
    <name type="synonym">Apis terrestris</name>
    <dbReference type="NCBI Taxonomy" id="30195"/>
    <lineage>
        <taxon>Eukaryota</taxon>
        <taxon>Metazoa</taxon>
        <taxon>Ecdysozoa</taxon>
        <taxon>Arthropoda</taxon>
        <taxon>Hexapoda</taxon>
        <taxon>Insecta</taxon>
        <taxon>Pterygota</taxon>
        <taxon>Neoptera</taxon>
        <taxon>Endopterygota</taxon>
        <taxon>Hymenoptera</taxon>
        <taxon>Apocrita</taxon>
        <taxon>Aculeata</taxon>
        <taxon>Apoidea</taxon>
        <taxon>Anthophila</taxon>
        <taxon>Apidae</taxon>
        <taxon>Bombus</taxon>
        <taxon>Bombus</taxon>
    </lineage>
</organism>
<feature type="transmembrane region" description="Helical" evidence="3">
    <location>
        <begin position="52"/>
        <end position="71"/>
    </location>
</feature>
<dbReference type="SMART" id="SM00241">
    <property type="entry name" value="ZP"/>
    <property type="match status" value="1"/>
</dbReference>
<keyword evidence="3" id="KW-1133">Transmembrane helix</keyword>
<dbReference type="InterPro" id="IPR056953">
    <property type="entry name" value="CUT_N"/>
</dbReference>
<evidence type="ECO:0000313" key="5">
    <source>
        <dbReference type="Proteomes" id="UP000835206"/>
    </source>
</evidence>
<feature type="compositionally biased region" description="Polar residues" evidence="2">
    <location>
        <begin position="305"/>
        <end position="315"/>
    </location>
</feature>
<feature type="compositionally biased region" description="Low complexity" evidence="2">
    <location>
        <begin position="627"/>
        <end position="638"/>
    </location>
</feature>
<proteinExistence type="predicted"/>
<dbReference type="InterPro" id="IPR055355">
    <property type="entry name" value="ZP-C"/>
</dbReference>
<feature type="compositionally biased region" description="Polar residues" evidence="2">
    <location>
        <begin position="114"/>
        <end position="215"/>
    </location>
</feature>
<evidence type="ECO:0000256" key="2">
    <source>
        <dbReference type="SAM" id="MobiDB-lite"/>
    </source>
</evidence>
<dbReference type="PROSITE" id="PS51034">
    <property type="entry name" value="ZP_2"/>
    <property type="match status" value="1"/>
</dbReference>
<dbReference type="AlphaFoldDB" id="A0A9B2JNJ3"/>
<dbReference type="Gene3D" id="2.60.40.4100">
    <property type="entry name" value="Zona pellucida, ZP-C domain"/>
    <property type="match status" value="1"/>
</dbReference>
<name>A0A9B2JNJ3_BOMTE</name>
<dbReference type="OrthoDB" id="10068552at2759"/>